<organism evidence="1 2">
    <name type="scientific">Portunus trituberculatus</name>
    <name type="common">Swimming crab</name>
    <name type="synonym">Neptunus trituberculatus</name>
    <dbReference type="NCBI Taxonomy" id="210409"/>
    <lineage>
        <taxon>Eukaryota</taxon>
        <taxon>Metazoa</taxon>
        <taxon>Ecdysozoa</taxon>
        <taxon>Arthropoda</taxon>
        <taxon>Crustacea</taxon>
        <taxon>Multicrustacea</taxon>
        <taxon>Malacostraca</taxon>
        <taxon>Eumalacostraca</taxon>
        <taxon>Eucarida</taxon>
        <taxon>Decapoda</taxon>
        <taxon>Pleocyemata</taxon>
        <taxon>Brachyura</taxon>
        <taxon>Eubrachyura</taxon>
        <taxon>Portunoidea</taxon>
        <taxon>Portunidae</taxon>
        <taxon>Portuninae</taxon>
        <taxon>Portunus</taxon>
    </lineage>
</organism>
<dbReference type="AlphaFoldDB" id="A0A5B7IDZ5"/>
<gene>
    <name evidence="1" type="primary">ECM29_2</name>
    <name evidence="1" type="ORF">E2C01_078313</name>
</gene>
<keyword evidence="1" id="KW-0647">Proteasome</keyword>
<evidence type="ECO:0000313" key="1">
    <source>
        <dbReference type="EMBL" id="MPC83601.1"/>
    </source>
</evidence>
<name>A0A5B7IDZ5_PORTR</name>
<accession>A0A5B7IDZ5</accession>
<proteinExistence type="predicted"/>
<dbReference type="Proteomes" id="UP000324222">
    <property type="component" value="Unassembled WGS sequence"/>
</dbReference>
<dbReference type="GO" id="GO:0000502">
    <property type="term" value="C:proteasome complex"/>
    <property type="evidence" value="ECO:0007669"/>
    <property type="project" value="UniProtKB-KW"/>
</dbReference>
<dbReference type="InterPro" id="IPR016024">
    <property type="entry name" value="ARM-type_fold"/>
</dbReference>
<reference evidence="1 2" key="1">
    <citation type="submission" date="2019-05" db="EMBL/GenBank/DDBJ databases">
        <title>Another draft genome of Portunus trituberculatus and its Hox gene families provides insights of decapod evolution.</title>
        <authorList>
            <person name="Jeong J.-H."/>
            <person name="Song I."/>
            <person name="Kim S."/>
            <person name="Choi T."/>
            <person name="Kim D."/>
            <person name="Ryu S."/>
            <person name="Kim W."/>
        </authorList>
    </citation>
    <scope>NUCLEOTIDE SEQUENCE [LARGE SCALE GENOMIC DNA]</scope>
    <source>
        <tissue evidence="1">Muscle</tissue>
    </source>
</reference>
<dbReference type="EMBL" id="VSRR010062909">
    <property type="protein sequence ID" value="MPC83601.1"/>
    <property type="molecule type" value="Genomic_DNA"/>
</dbReference>
<protein>
    <submittedName>
        <fullName evidence="1">Proteasome-associated protein ECM29</fullName>
    </submittedName>
</protein>
<evidence type="ECO:0000313" key="2">
    <source>
        <dbReference type="Proteomes" id="UP000324222"/>
    </source>
</evidence>
<dbReference type="SUPFAM" id="SSF48371">
    <property type="entry name" value="ARM repeat"/>
    <property type="match status" value="1"/>
</dbReference>
<keyword evidence="2" id="KW-1185">Reference proteome</keyword>
<sequence>MQRVDSQECSVLALGHSYSYSINNMKKMGVLLEDWPAYESVVQELVKKLLFENSPIQNALVLAVGEMARQGPLPLPAGTEESGDKDVTLLALVQTLIKIFNNKKLPSKVREQAISTCGYLCVGQPEISHKKKILEAFLALAKEVSVEQNPNHIHNGGKSVS</sequence>
<dbReference type="OrthoDB" id="16066at2759"/>
<comment type="caution">
    <text evidence="1">The sequence shown here is derived from an EMBL/GenBank/DDBJ whole genome shotgun (WGS) entry which is preliminary data.</text>
</comment>